<keyword evidence="3" id="KW-1185">Reference proteome</keyword>
<gene>
    <name evidence="1" type="ORF">B446_00575</name>
    <name evidence="2" type="ORF">B446_34715</name>
</gene>
<dbReference type="AlphaFoldDB" id="S5VEV7"/>
<dbReference type="Proteomes" id="UP000015423">
    <property type="component" value="Chromosome"/>
</dbReference>
<accession>S5VEV7</accession>
<dbReference type="KEGG" id="sci:B446_00575"/>
<evidence type="ECO:0000313" key="3">
    <source>
        <dbReference type="Proteomes" id="UP000015423"/>
    </source>
</evidence>
<reference evidence="2 3" key="2">
    <citation type="journal article" date="2013" name="J. Biotechnol.">
        <title>Complete genome sequence of the kirromycin producer Streptomyces collinus Tu 365 consisting of a linear chromosome and two linear plasmids.</title>
        <authorList>
            <person name="Ruckert C."/>
            <person name="Szczepanowski R."/>
            <person name="Albersmeier A."/>
            <person name="Goesmann A."/>
            <person name="Iftime D."/>
            <person name="Musiol E.M."/>
            <person name="Blin K."/>
            <person name="Wohlleben W."/>
            <person name="Puhler A."/>
            <person name="Kalinowski J."/>
            <person name="Weber T."/>
        </authorList>
    </citation>
    <scope>NUCLEOTIDE SEQUENCE [LARGE SCALE GENOMIC DNA]</scope>
    <source>
        <strain evidence="3">DSM 40733 / Tue 365</strain>
        <strain evidence="2">Tu 365</strain>
    </source>
</reference>
<organism evidence="2 3">
    <name type="scientific">Streptomyces collinus (strain DSM 40733 / Tue 365)</name>
    <dbReference type="NCBI Taxonomy" id="1214242"/>
    <lineage>
        <taxon>Bacteria</taxon>
        <taxon>Bacillati</taxon>
        <taxon>Actinomycetota</taxon>
        <taxon>Actinomycetes</taxon>
        <taxon>Kitasatosporales</taxon>
        <taxon>Streptomycetaceae</taxon>
        <taxon>Streptomyces</taxon>
    </lineage>
</organism>
<dbReference type="STRING" id="1214242.B446_00575"/>
<sequence length="62" mass="6351">MILLGAAAGALDRPKDGVLAQAGPGGPACAVGELAQFVHHHAVRDRTGASACCQRILRQLFS</sequence>
<dbReference type="EMBL" id="CP006259">
    <property type="protein sequence ID" value="AGS73739.1"/>
    <property type="molecule type" value="Genomic_DNA"/>
</dbReference>
<evidence type="ECO:0000313" key="2">
    <source>
        <dbReference type="EMBL" id="AGS73739.1"/>
    </source>
</evidence>
<name>S5VEV7_STRC3</name>
<evidence type="ECO:0000313" key="1">
    <source>
        <dbReference type="EMBL" id="AGS66955.1"/>
    </source>
</evidence>
<dbReference type="KEGG" id="sci:B446_34715"/>
<dbReference type="HOGENOM" id="CLU_2902155_0_0_11"/>
<reference evidence="2" key="3">
    <citation type="submission" date="2015-08" db="EMBL/GenBank/DDBJ databases">
        <authorList>
            <person name="Weber T."/>
            <person name="Iftime D."/>
        </authorList>
    </citation>
    <scope>NUCLEOTIDE SEQUENCE</scope>
    <source>
        <strain evidence="2">Tu 365</strain>
    </source>
</reference>
<dbReference type="EMBL" id="CP006259">
    <property type="protein sequence ID" value="AGS66955.1"/>
    <property type="molecule type" value="Genomic_DNA"/>
</dbReference>
<reference evidence="3" key="1">
    <citation type="submission" date="2012-10" db="EMBL/GenBank/DDBJ databases">
        <title>The complete genome sequence of Streptomyces collinus Tu 365.</title>
        <authorList>
            <person name="Ruckert C."/>
            <person name="Szczepanowski R."/>
            <person name="Goesmann A."/>
            <person name="Pross E.K."/>
            <person name="Musiol E.M."/>
            <person name="Blin K."/>
            <person name="Wohlleben W."/>
            <person name="Puhler A."/>
            <person name="Weber T."/>
            <person name="Kalinowski J."/>
        </authorList>
    </citation>
    <scope>NUCLEOTIDE SEQUENCE [LARGE SCALE GENOMIC DNA]</scope>
    <source>
        <strain evidence="3">DSM 40733 / Tue 365</strain>
    </source>
</reference>
<proteinExistence type="predicted"/>
<protein>
    <submittedName>
        <fullName evidence="2">Uncharacterized protein</fullName>
    </submittedName>
</protein>